<evidence type="ECO:0000313" key="11">
    <source>
        <dbReference type="Proteomes" id="UP000671879"/>
    </source>
</evidence>
<keyword evidence="4" id="KW-0479">Metal-binding</keyword>
<keyword evidence="6" id="KW-0408">Iron</keyword>
<dbReference type="AlphaFoldDB" id="A0A9Q7EW79"/>
<evidence type="ECO:0000256" key="3">
    <source>
        <dbReference type="ARBA" id="ARBA00022485"/>
    </source>
</evidence>
<evidence type="ECO:0000256" key="1">
    <source>
        <dbReference type="ARBA" id="ARBA00001966"/>
    </source>
</evidence>
<comment type="similarity">
    <text evidence="2">Belongs to the AOR/FOR family.</text>
</comment>
<dbReference type="Gene3D" id="1.10.569.10">
    <property type="entry name" value="Aldehyde Ferredoxin Oxidoreductase Protein, subunit A, domain 2"/>
    <property type="match status" value="1"/>
</dbReference>
<feature type="domain" description="Aldehyde ferredoxin oxidoreductase N-terminal" evidence="9">
    <location>
        <begin position="5"/>
        <end position="209"/>
    </location>
</feature>
<dbReference type="Gene3D" id="3.60.9.10">
    <property type="entry name" value="Aldehyde ferredoxin oxidoreductase, N-terminal domain"/>
    <property type="match status" value="1"/>
</dbReference>
<dbReference type="GO" id="GO:0046872">
    <property type="term" value="F:metal ion binding"/>
    <property type="evidence" value="ECO:0007669"/>
    <property type="project" value="UniProtKB-KW"/>
</dbReference>
<sequence>MKGGYAGRLLYVDLTEEKTEARELPTRLQEDYLGGSGLGTRLLYDMTGPETDPLGPENVLIFMTGPFTGTKVPTSGRHQILAKSPLTGIFGEGDAGGRWGAALKGAKWDGIVVTGAASRPLYLLVEGDAVRLVAADELWGRDTFETGRILVERHGTTCRVAAIGPAGERKTPLAAIVHDGADARVAGRCGLGAVMGSKKLKALAVIATEDVLPLDERGLRSHLRERLPLFVENAKGLHLLGTAGGVAGAEKLGDLPLKNWSRGGWDRAAAISGQEMAATILTGRFYCASCPIGCGRTVAIEEGPYRGVVGAGPEYETLGMLGASCLVSDLEAITYAADICNRCGMDTIETGNAVAMAMEWAEKGILSPAELEGLDLRWGNAGAMVELVRRISRGETFLGRLLGQGVAAAARSLGRGLEAAIHCKGLSFPAHDPRCFNSLALGYATSNRGACHLQGGTYMFEKTALLPELGYDRPQDRRGVAGKGRLNFDAQNVMALFDSLKLCKFLLYAGVTLTDIRRWLALVTGREISLEELMKTGERLFNLKRLYNVRCGISRDDDVLPDRIVSLPRRDEGTGENLPPLATMLEEYYACRGWDARGVPTRERLLSLGLADEAASLRP</sequence>
<dbReference type="Pfam" id="PF01314">
    <property type="entry name" value="AFOR_C"/>
    <property type="match status" value="1"/>
</dbReference>
<evidence type="ECO:0000313" key="10">
    <source>
        <dbReference type="EMBL" id="QTX33053.1"/>
    </source>
</evidence>
<gene>
    <name evidence="10" type="ORF">KAR29_03885</name>
</gene>
<dbReference type="RefSeq" id="WP_274374324.1">
    <property type="nucleotide sequence ID" value="NZ_CP072943.1"/>
</dbReference>
<organism evidence="10 11">
    <name type="scientific">Aminithiophilus ramosus</name>
    <dbReference type="NCBI Taxonomy" id="3029084"/>
    <lineage>
        <taxon>Bacteria</taxon>
        <taxon>Thermotogati</taxon>
        <taxon>Synergistota</taxon>
        <taxon>Synergistia</taxon>
        <taxon>Synergistales</taxon>
        <taxon>Aminithiophilaceae</taxon>
        <taxon>Aminithiophilus</taxon>
    </lineage>
</organism>
<keyword evidence="3" id="KW-0004">4Fe-4S</keyword>
<evidence type="ECO:0000256" key="6">
    <source>
        <dbReference type="ARBA" id="ARBA00023004"/>
    </source>
</evidence>
<dbReference type="SUPFAM" id="SSF56228">
    <property type="entry name" value="Aldehyde ferredoxin oxidoreductase, N-terminal domain"/>
    <property type="match status" value="1"/>
</dbReference>
<dbReference type="KEGG" id="aram:KAR29_03885"/>
<dbReference type="InterPro" id="IPR013983">
    <property type="entry name" value="Ald_Fedxn_OxRdtase_N"/>
</dbReference>
<dbReference type="InterPro" id="IPR036503">
    <property type="entry name" value="Ald_Fedxn_OxRdtase_N_sf"/>
</dbReference>
<protein>
    <submittedName>
        <fullName evidence="10">Aldehyde ferredoxin oxidoreductase family protein</fullName>
    </submittedName>
</protein>
<evidence type="ECO:0000256" key="2">
    <source>
        <dbReference type="ARBA" id="ARBA00011032"/>
    </source>
</evidence>
<dbReference type="GO" id="GO:0051539">
    <property type="term" value="F:4 iron, 4 sulfur cluster binding"/>
    <property type="evidence" value="ECO:0007669"/>
    <property type="project" value="UniProtKB-KW"/>
</dbReference>
<dbReference type="Proteomes" id="UP000671879">
    <property type="component" value="Chromosome"/>
</dbReference>
<evidence type="ECO:0000259" key="9">
    <source>
        <dbReference type="SMART" id="SM00790"/>
    </source>
</evidence>
<dbReference type="InterPro" id="IPR036021">
    <property type="entry name" value="Tungsten_al_ferr_oxy-like_C"/>
</dbReference>
<proteinExistence type="inferred from homology"/>
<dbReference type="InterPro" id="IPR001203">
    <property type="entry name" value="OxRdtase_Ald_Fedxn_C"/>
</dbReference>
<dbReference type="Pfam" id="PF02730">
    <property type="entry name" value="AFOR_N"/>
    <property type="match status" value="1"/>
</dbReference>
<comment type="cofactor">
    <cofactor evidence="1">
        <name>[4Fe-4S] cluster</name>
        <dbReference type="ChEBI" id="CHEBI:49883"/>
    </cofactor>
</comment>
<dbReference type="PANTHER" id="PTHR30038">
    <property type="entry name" value="ALDEHYDE FERREDOXIN OXIDOREDUCTASE"/>
    <property type="match status" value="1"/>
</dbReference>
<dbReference type="SMART" id="SM00790">
    <property type="entry name" value="AFOR_N"/>
    <property type="match status" value="1"/>
</dbReference>
<dbReference type="GO" id="GO:0009055">
    <property type="term" value="F:electron transfer activity"/>
    <property type="evidence" value="ECO:0007669"/>
    <property type="project" value="InterPro"/>
</dbReference>
<dbReference type="InterPro" id="IPR013984">
    <property type="entry name" value="Ald_Fedxn_OxRdtase_dom2"/>
</dbReference>
<keyword evidence="7" id="KW-0411">Iron-sulfur</keyword>
<dbReference type="SUPFAM" id="SSF48310">
    <property type="entry name" value="Aldehyde ferredoxin oxidoreductase, C-terminal domains"/>
    <property type="match status" value="1"/>
</dbReference>
<keyword evidence="5" id="KW-0560">Oxidoreductase</keyword>
<accession>A0A9Q7EW79</accession>
<evidence type="ECO:0000256" key="7">
    <source>
        <dbReference type="ARBA" id="ARBA00023014"/>
    </source>
</evidence>
<dbReference type="InterPro" id="IPR013985">
    <property type="entry name" value="Ald_Fedxn_OxRdtase_dom3"/>
</dbReference>
<dbReference type="Gene3D" id="1.10.599.10">
    <property type="entry name" value="Aldehyde Ferredoxin Oxidoreductase Protein, subunit A, domain 3"/>
    <property type="match status" value="1"/>
</dbReference>
<comment type="cofactor">
    <cofactor evidence="8">
        <name>tungstopterin</name>
        <dbReference type="ChEBI" id="CHEBI:30402"/>
    </cofactor>
</comment>
<dbReference type="InterPro" id="IPR051919">
    <property type="entry name" value="W-dependent_AOR"/>
</dbReference>
<evidence type="ECO:0000256" key="5">
    <source>
        <dbReference type="ARBA" id="ARBA00023002"/>
    </source>
</evidence>
<dbReference type="GO" id="GO:0016625">
    <property type="term" value="F:oxidoreductase activity, acting on the aldehyde or oxo group of donors, iron-sulfur protein as acceptor"/>
    <property type="evidence" value="ECO:0007669"/>
    <property type="project" value="InterPro"/>
</dbReference>
<reference evidence="11" key="1">
    <citation type="submission" date="2021-04" db="EMBL/GenBank/DDBJ databases">
        <title>A novel Synergistetes isolate from a pyrite-forming mixed culture.</title>
        <authorList>
            <person name="Bunk B."/>
            <person name="Sproer C."/>
            <person name="Spring S."/>
            <person name="Pester M."/>
        </authorList>
    </citation>
    <scope>NUCLEOTIDE SEQUENCE [LARGE SCALE GENOMIC DNA]</scope>
    <source>
        <strain evidence="11">J.5.4.2-T.3.5.2</strain>
    </source>
</reference>
<name>A0A9Q7EW79_9BACT</name>
<dbReference type="EMBL" id="CP072943">
    <property type="protein sequence ID" value="QTX33053.1"/>
    <property type="molecule type" value="Genomic_DNA"/>
</dbReference>
<dbReference type="PANTHER" id="PTHR30038:SF0">
    <property type="entry name" value="TUNGSTEN-CONTAINING ALDEHYDE FERREDOXIN OXIDOREDUCTASE"/>
    <property type="match status" value="1"/>
</dbReference>
<keyword evidence="11" id="KW-1185">Reference proteome</keyword>
<evidence type="ECO:0000256" key="8">
    <source>
        <dbReference type="ARBA" id="ARBA00049934"/>
    </source>
</evidence>
<evidence type="ECO:0000256" key="4">
    <source>
        <dbReference type="ARBA" id="ARBA00022723"/>
    </source>
</evidence>